<keyword evidence="3 10" id="KW-0240">DNA-directed RNA polymerase</keyword>
<dbReference type="SUPFAM" id="SSF53036">
    <property type="entry name" value="Eukaryotic RPB5 N-terminal domain"/>
    <property type="match status" value="1"/>
</dbReference>
<keyword evidence="11" id="KW-1185">Reference proteome</keyword>
<dbReference type="NCBIfam" id="NF007129">
    <property type="entry name" value="PRK09570.1"/>
    <property type="match status" value="1"/>
</dbReference>
<reference evidence="11" key="1">
    <citation type="journal article" date="2017" name="bioRxiv">
        <title>Comparative analysis of the genomes of Stylophora pistillata and Acropora digitifera provides evidence for extensive differences between species of corals.</title>
        <authorList>
            <person name="Voolstra C.R."/>
            <person name="Li Y."/>
            <person name="Liew Y.J."/>
            <person name="Baumgarten S."/>
            <person name="Zoccola D."/>
            <person name="Flot J.-F."/>
            <person name="Tambutte S."/>
            <person name="Allemand D."/>
            <person name="Aranda M."/>
        </authorList>
    </citation>
    <scope>NUCLEOTIDE SEQUENCE [LARGE SCALE GENOMIC DNA]</scope>
</reference>
<evidence type="ECO:0000256" key="1">
    <source>
        <dbReference type="ARBA" id="ARBA00004123"/>
    </source>
</evidence>
<dbReference type="EMBL" id="LSMT01000056">
    <property type="protein sequence ID" value="PFX30087.1"/>
    <property type="molecule type" value="Genomic_DNA"/>
</dbReference>
<dbReference type="PANTHER" id="PTHR10535:SF0">
    <property type="entry name" value="DNA-DIRECTED RNA POLYMERASES I, II, AND III SUBUNIT RPABC1"/>
    <property type="match status" value="1"/>
</dbReference>
<evidence type="ECO:0000256" key="3">
    <source>
        <dbReference type="ARBA" id="ARBA00022478"/>
    </source>
</evidence>
<dbReference type="GO" id="GO:0006362">
    <property type="term" value="P:transcription elongation by RNA polymerase I"/>
    <property type="evidence" value="ECO:0007669"/>
    <property type="project" value="TreeGrafter"/>
</dbReference>
<dbReference type="InterPro" id="IPR000783">
    <property type="entry name" value="RNA_pol_subH/Rpb5_C"/>
</dbReference>
<dbReference type="FunFam" id="3.90.940.20:FF:000001">
    <property type="entry name" value="DNA-directed RNA polymerases I, II, and III subunit RPABC1"/>
    <property type="match status" value="1"/>
</dbReference>
<comment type="similarity">
    <text evidence="6">Belongs to the archaeal Rpo5/eukaryotic RPB5 RNA polymerase subunit family.</text>
</comment>
<dbReference type="InterPro" id="IPR035913">
    <property type="entry name" value="RPB5-like_sf"/>
</dbReference>
<gene>
    <name evidence="10" type="primary">Polr2e</name>
    <name evidence="10" type="ORF">AWC38_SpisGene5134</name>
</gene>
<dbReference type="Proteomes" id="UP000225706">
    <property type="component" value="Unassembled WGS sequence"/>
</dbReference>
<dbReference type="SUPFAM" id="SSF55287">
    <property type="entry name" value="RPB5-like RNA polymerase subunit"/>
    <property type="match status" value="1"/>
</dbReference>
<dbReference type="PIRSF" id="PIRSF000747">
    <property type="entry name" value="RPB5"/>
    <property type="match status" value="1"/>
</dbReference>
<organism evidence="10 11">
    <name type="scientific">Stylophora pistillata</name>
    <name type="common">Smooth cauliflower coral</name>
    <dbReference type="NCBI Taxonomy" id="50429"/>
    <lineage>
        <taxon>Eukaryota</taxon>
        <taxon>Metazoa</taxon>
        <taxon>Cnidaria</taxon>
        <taxon>Anthozoa</taxon>
        <taxon>Hexacorallia</taxon>
        <taxon>Scleractinia</taxon>
        <taxon>Astrocoeniina</taxon>
        <taxon>Pocilloporidae</taxon>
        <taxon>Stylophora</taxon>
    </lineage>
</organism>
<dbReference type="PROSITE" id="PS01110">
    <property type="entry name" value="RNA_POL_H_23KD"/>
    <property type="match status" value="1"/>
</dbReference>
<dbReference type="GO" id="GO:0005736">
    <property type="term" value="C:RNA polymerase I complex"/>
    <property type="evidence" value="ECO:0007669"/>
    <property type="project" value="TreeGrafter"/>
</dbReference>
<dbReference type="Gene3D" id="3.40.1340.10">
    <property type="entry name" value="RNA polymerase, Rpb5, N-terminal domain"/>
    <property type="match status" value="1"/>
</dbReference>
<evidence type="ECO:0000313" key="10">
    <source>
        <dbReference type="EMBL" id="PFX30087.1"/>
    </source>
</evidence>
<dbReference type="GO" id="GO:0003899">
    <property type="term" value="F:DNA-directed RNA polymerase activity"/>
    <property type="evidence" value="ECO:0007669"/>
    <property type="project" value="InterPro"/>
</dbReference>
<dbReference type="HAMAP" id="MF_00025">
    <property type="entry name" value="RNApol_Rpo5_RPB5"/>
    <property type="match status" value="1"/>
</dbReference>
<dbReference type="AlphaFoldDB" id="A0A2B4SNJ8"/>
<dbReference type="OrthoDB" id="248779at2759"/>
<evidence type="ECO:0000313" key="11">
    <source>
        <dbReference type="Proteomes" id="UP000225706"/>
    </source>
</evidence>
<dbReference type="InterPro" id="IPR036710">
    <property type="entry name" value="RNA_pol_Rpb5_N_sf"/>
</dbReference>
<dbReference type="InterPro" id="IPR014381">
    <property type="entry name" value="Arch_Rpo5/euc_Rpb5"/>
</dbReference>
<evidence type="ECO:0000256" key="5">
    <source>
        <dbReference type="ARBA" id="ARBA00023242"/>
    </source>
</evidence>
<feature type="domain" description="RNA polymerase subunit H/Rpb5 C-terminal" evidence="8">
    <location>
        <begin position="137"/>
        <end position="209"/>
    </location>
</feature>
<dbReference type="PANTHER" id="PTHR10535">
    <property type="entry name" value="DNA-DIRECTED RNA POLYMERASES I, II, AND III SUBUNIT RPABC1"/>
    <property type="match status" value="1"/>
</dbReference>
<keyword evidence="5" id="KW-0539">Nucleus</keyword>
<protein>
    <recommendedName>
        <fullName evidence="2">DNA-directed RNA polymerases I, II, and III subunit RPABC1</fullName>
    </recommendedName>
    <alternativeName>
        <fullName evidence="7">RPB5 homolog</fullName>
    </alternativeName>
</protein>
<dbReference type="GO" id="GO:0005665">
    <property type="term" value="C:RNA polymerase II, core complex"/>
    <property type="evidence" value="ECO:0007669"/>
    <property type="project" value="TreeGrafter"/>
</dbReference>
<keyword evidence="4" id="KW-0804">Transcription</keyword>
<sequence>MDDAELTYKFWRIRKTVMQMCHDRGYLVTQDELDQTLDQFKEQFGDRPSEGRPSRSDLSILVAHNDDPTDQMFVFFPDEPKVGIKTIKQYCNRMQEENINRAIIVVQMGMTPSAKQALVDLAPKYILEHFMEAELMVNITEHELVPEHVLMTPEEKAELLQRYKLKEHQLPRIQSGDPVARYFGLKRGQVVKIIRPSETAGRYITYRLVV</sequence>
<dbReference type="Pfam" id="PF03871">
    <property type="entry name" value="RNA_pol_Rpb5_N"/>
    <property type="match status" value="1"/>
</dbReference>
<evidence type="ECO:0000259" key="8">
    <source>
        <dbReference type="Pfam" id="PF01191"/>
    </source>
</evidence>
<dbReference type="GO" id="GO:0005666">
    <property type="term" value="C:RNA polymerase III complex"/>
    <property type="evidence" value="ECO:0007669"/>
    <property type="project" value="TreeGrafter"/>
</dbReference>
<dbReference type="GO" id="GO:0006366">
    <property type="term" value="P:transcription by RNA polymerase II"/>
    <property type="evidence" value="ECO:0007669"/>
    <property type="project" value="TreeGrafter"/>
</dbReference>
<dbReference type="GO" id="GO:0003677">
    <property type="term" value="F:DNA binding"/>
    <property type="evidence" value="ECO:0007669"/>
    <property type="project" value="InterPro"/>
</dbReference>
<dbReference type="STRING" id="50429.A0A2B4SNJ8"/>
<dbReference type="Gene3D" id="3.90.940.20">
    <property type="entry name" value="RPB5-like RNA polymerase subunit"/>
    <property type="match status" value="1"/>
</dbReference>
<proteinExistence type="inferred from homology"/>
<dbReference type="Pfam" id="PF01191">
    <property type="entry name" value="RNA_pol_Rpb5_C"/>
    <property type="match status" value="1"/>
</dbReference>
<evidence type="ECO:0000256" key="6">
    <source>
        <dbReference type="ARBA" id="ARBA00025765"/>
    </source>
</evidence>
<name>A0A2B4SNJ8_STYPI</name>
<comment type="subcellular location">
    <subcellularLocation>
        <location evidence="1">Nucleus</location>
    </subcellularLocation>
</comment>
<evidence type="ECO:0000259" key="9">
    <source>
        <dbReference type="Pfam" id="PF03871"/>
    </source>
</evidence>
<accession>A0A2B4SNJ8</accession>
<dbReference type="FunFam" id="3.40.1340.10:FF:000001">
    <property type="entry name" value="DNA-directed RNA polymerases I, II, and III subunit RPABC1"/>
    <property type="match status" value="1"/>
</dbReference>
<dbReference type="InterPro" id="IPR020608">
    <property type="entry name" value="RNA_pol_subH/Rpb5_CS"/>
</dbReference>
<feature type="domain" description="RNA polymerase Rpb5 N-terminal" evidence="9">
    <location>
        <begin position="7"/>
        <end position="94"/>
    </location>
</feature>
<evidence type="ECO:0000256" key="2">
    <source>
        <dbReference type="ARBA" id="ARBA00020809"/>
    </source>
</evidence>
<dbReference type="GO" id="GO:0042797">
    <property type="term" value="P:tRNA transcription by RNA polymerase III"/>
    <property type="evidence" value="ECO:0007669"/>
    <property type="project" value="TreeGrafter"/>
</dbReference>
<evidence type="ECO:0000256" key="4">
    <source>
        <dbReference type="ARBA" id="ARBA00023163"/>
    </source>
</evidence>
<comment type="caution">
    <text evidence="10">The sequence shown here is derived from an EMBL/GenBank/DDBJ whole genome shotgun (WGS) entry which is preliminary data.</text>
</comment>
<evidence type="ECO:0000256" key="7">
    <source>
        <dbReference type="ARBA" id="ARBA00032836"/>
    </source>
</evidence>
<dbReference type="InterPro" id="IPR005571">
    <property type="entry name" value="RNA_pol_Rpb5_N"/>
</dbReference>